<protein>
    <recommendedName>
        <fullName evidence="8">ATP synthase subunit delta</fullName>
    </recommendedName>
    <alternativeName>
        <fullName evidence="8">ATP synthase F(1) sector subunit delta</fullName>
    </alternativeName>
    <alternativeName>
        <fullName evidence="8">F-type ATPase subunit delta</fullName>
        <shortName evidence="8">F-ATPase subunit delta</shortName>
    </alternativeName>
</protein>
<proteinExistence type="inferred from homology"/>
<dbReference type="Pfam" id="PF00213">
    <property type="entry name" value="OSCP"/>
    <property type="match status" value="1"/>
</dbReference>
<accession>A0ABV8BBA9</accession>
<dbReference type="NCBIfam" id="TIGR01145">
    <property type="entry name" value="ATP_synt_delta"/>
    <property type="match status" value="1"/>
</dbReference>
<evidence type="ECO:0000256" key="2">
    <source>
        <dbReference type="ARBA" id="ARBA00022448"/>
    </source>
</evidence>
<evidence type="ECO:0000256" key="3">
    <source>
        <dbReference type="ARBA" id="ARBA00022781"/>
    </source>
</evidence>
<dbReference type="Gene3D" id="1.10.520.20">
    <property type="entry name" value="N-terminal domain of the delta subunit of the F1F0-ATP synthase"/>
    <property type="match status" value="1"/>
</dbReference>
<comment type="subcellular location">
    <subcellularLocation>
        <location evidence="8">Cell membrane</location>
        <topology evidence="8">Peripheral membrane protein</topology>
    </subcellularLocation>
    <subcellularLocation>
        <location evidence="1">Membrane</location>
    </subcellularLocation>
</comment>
<keyword evidence="2 8" id="KW-0813">Transport</keyword>
<dbReference type="PRINTS" id="PR00125">
    <property type="entry name" value="ATPASEDELTA"/>
</dbReference>
<dbReference type="SUPFAM" id="SSF47928">
    <property type="entry name" value="N-terminal domain of the delta subunit of the F1F0-ATP synthase"/>
    <property type="match status" value="1"/>
</dbReference>
<dbReference type="HAMAP" id="MF_01416">
    <property type="entry name" value="ATP_synth_delta_bact"/>
    <property type="match status" value="1"/>
</dbReference>
<dbReference type="PANTHER" id="PTHR11910">
    <property type="entry name" value="ATP SYNTHASE DELTA CHAIN"/>
    <property type="match status" value="1"/>
</dbReference>
<keyword evidence="10" id="KW-1185">Reference proteome</keyword>
<dbReference type="NCBIfam" id="NF004403">
    <property type="entry name" value="PRK05758.2-4"/>
    <property type="match status" value="1"/>
</dbReference>
<keyword evidence="6 8" id="KW-0139">CF(1)</keyword>
<evidence type="ECO:0000256" key="7">
    <source>
        <dbReference type="ARBA" id="ARBA00023310"/>
    </source>
</evidence>
<dbReference type="RefSeq" id="WP_377918846.1">
    <property type="nucleotide sequence ID" value="NZ_JBHRZT010000073.1"/>
</dbReference>
<keyword evidence="4 8" id="KW-0406">Ion transport</keyword>
<keyword evidence="3 8" id="KW-0375">Hydrogen ion transport</keyword>
<evidence type="ECO:0000256" key="6">
    <source>
        <dbReference type="ARBA" id="ARBA00023196"/>
    </source>
</evidence>
<comment type="function">
    <text evidence="8">This protein is part of the stalk that links CF(0) to CF(1). It either transmits conformational changes from CF(0) to CF(1) or is implicated in proton conduction.</text>
</comment>
<keyword evidence="5 8" id="KW-0472">Membrane</keyword>
<sequence length="181" mass="20469">MSKHLVAKRYALALFQLAQEQNAVNEFEEQLLVIKKVFEENRELLVVLKHPKVSFEQKQALLKEAFSTLLPQIQNTLSLLLERHRIGIVIEMVSDFVELANESKGTAEATVYSVRPLTENEGQALSESFARKVGRQSLKIQNIVDKSLIGGVKLRIGNRIYDGSVSGKLERIQRQLLANRS</sequence>
<comment type="similarity">
    <text evidence="8">Belongs to the ATPase delta chain family.</text>
</comment>
<evidence type="ECO:0000256" key="4">
    <source>
        <dbReference type="ARBA" id="ARBA00023065"/>
    </source>
</evidence>
<keyword evidence="8" id="KW-1003">Cell membrane</keyword>
<organism evidence="9 10">
    <name type="scientific">Bacillus songklensis</name>
    <dbReference type="NCBI Taxonomy" id="1069116"/>
    <lineage>
        <taxon>Bacteria</taxon>
        <taxon>Bacillati</taxon>
        <taxon>Bacillota</taxon>
        <taxon>Bacilli</taxon>
        <taxon>Bacillales</taxon>
        <taxon>Bacillaceae</taxon>
        <taxon>Bacillus</taxon>
    </lineage>
</organism>
<dbReference type="Proteomes" id="UP001595752">
    <property type="component" value="Unassembled WGS sequence"/>
</dbReference>
<evidence type="ECO:0000256" key="8">
    <source>
        <dbReference type="HAMAP-Rule" id="MF_01416"/>
    </source>
</evidence>
<evidence type="ECO:0000313" key="9">
    <source>
        <dbReference type="EMBL" id="MFC3886422.1"/>
    </source>
</evidence>
<keyword evidence="7 8" id="KW-0066">ATP synthesis</keyword>
<comment type="caution">
    <text evidence="9">The sequence shown here is derived from an EMBL/GenBank/DDBJ whole genome shotgun (WGS) entry which is preliminary data.</text>
</comment>
<comment type="function">
    <text evidence="8">F(1)F(0) ATP synthase produces ATP from ADP in the presence of a proton or sodium gradient. F-type ATPases consist of two structural domains, F(1) containing the extramembraneous catalytic core and F(0) containing the membrane proton channel, linked together by a central stalk and a peripheral stalk. During catalysis, ATP synthesis in the catalytic domain of F(1) is coupled via a rotary mechanism of the central stalk subunits to proton translocation.</text>
</comment>
<dbReference type="InterPro" id="IPR026015">
    <property type="entry name" value="ATP_synth_OSCP/delta_N_sf"/>
</dbReference>
<dbReference type="PROSITE" id="PS00389">
    <property type="entry name" value="ATPASE_DELTA"/>
    <property type="match status" value="1"/>
</dbReference>
<dbReference type="InterPro" id="IPR020781">
    <property type="entry name" value="ATPase_OSCP/d_CS"/>
</dbReference>
<evidence type="ECO:0000256" key="5">
    <source>
        <dbReference type="ARBA" id="ARBA00023136"/>
    </source>
</evidence>
<reference evidence="10" key="1">
    <citation type="journal article" date="2019" name="Int. J. Syst. Evol. Microbiol.">
        <title>The Global Catalogue of Microorganisms (GCM) 10K type strain sequencing project: providing services to taxonomists for standard genome sequencing and annotation.</title>
        <authorList>
            <consortium name="The Broad Institute Genomics Platform"/>
            <consortium name="The Broad Institute Genome Sequencing Center for Infectious Disease"/>
            <person name="Wu L."/>
            <person name="Ma J."/>
        </authorList>
    </citation>
    <scope>NUCLEOTIDE SEQUENCE [LARGE SCALE GENOMIC DNA]</scope>
    <source>
        <strain evidence="10">CCUG 61889</strain>
    </source>
</reference>
<name>A0ABV8BBA9_9BACI</name>
<evidence type="ECO:0000313" key="10">
    <source>
        <dbReference type="Proteomes" id="UP001595752"/>
    </source>
</evidence>
<gene>
    <name evidence="8" type="primary">atpH</name>
    <name evidence="9" type="ORF">ACFOU2_24200</name>
</gene>
<dbReference type="EMBL" id="JBHRZT010000073">
    <property type="protein sequence ID" value="MFC3886422.1"/>
    <property type="molecule type" value="Genomic_DNA"/>
</dbReference>
<dbReference type="InterPro" id="IPR000711">
    <property type="entry name" value="ATPase_OSCP/dsu"/>
</dbReference>
<evidence type="ECO:0000256" key="1">
    <source>
        <dbReference type="ARBA" id="ARBA00004370"/>
    </source>
</evidence>